<keyword evidence="4" id="KW-1185">Reference proteome</keyword>
<dbReference type="PANTHER" id="PTHR30203:SF24">
    <property type="entry name" value="BLR4935 PROTEIN"/>
    <property type="match status" value="1"/>
</dbReference>
<dbReference type="SUPFAM" id="SSF56954">
    <property type="entry name" value="Outer membrane efflux proteins (OEP)"/>
    <property type="match status" value="1"/>
</dbReference>
<reference evidence="3 4" key="1">
    <citation type="submission" date="2016-10" db="EMBL/GenBank/DDBJ databases">
        <title>Complete genome sequences of three Cupriavidus strains isolated from various Malaysian environments.</title>
        <authorList>
            <person name="Abdullah A.A.-A."/>
            <person name="Shafie N.A.H."/>
            <person name="Lau N.S."/>
        </authorList>
    </citation>
    <scope>NUCLEOTIDE SEQUENCE [LARGE SCALE GENOMIC DNA]</scope>
    <source>
        <strain evidence="3 4">USMAA1020</strain>
    </source>
</reference>
<keyword evidence="2" id="KW-0732">Signal</keyword>
<dbReference type="PANTHER" id="PTHR30203">
    <property type="entry name" value="OUTER MEMBRANE CATION EFFLUX PROTEIN"/>
    <property type="match status" value="1"/>
</dbReference>
<comment type="similarity">
    <text evidence="1">Belongs to the outer membrane factor (OMF) (TC 1.B.17) family.</text>
</comment>
<proteinExistence type="inferred from homology"/>
<evidence type="ECO:0000256" key="2">
    <source>
        <dbReference type="SAM" id="SignalP"/>
    </source>
</evidence>
<name>A0ABM7D8F7_9BURK</name>
<organism evidence="3 4">
    <name type="scientific">Cupriavidus malaysiensis</name>
    <dbReference type="NCBI Taxonomy" id="367825"/>
    <lineage>
        <taxon>Bacteria</taxon>
        <taxon>Pseudomonadati</taxon>
        <taxon>Pseudomonadota</taxon>
        <taxon>Betaproteobacteria</taxon>
        <taxon>Burkholderiales</taxon>
        <taxon>Burkholderiaceae</taxon>
        <taxon>Cupriavidus</taxon>
    </lineage>
</organism>
<dbReference type="InterPro" id="IPR010131">
    <property type="entry name" value="MdtP/NodT-like"/>
</dbReference>
<evidence type="ECO:0008006" key="5">
    <source>
        <dbReference type="Google" id="ProtNLM"/>
    </source>
</evidence>
<sequence>MKTTTTLVLTASLAFALPPAQAGTAAASAPSAAAAAAPPAAARSPADTFSLSRLLALAQSTNQGALAAQAGVDAASAAVTSARAYPNPQVEVLYGRLSGRTAGVASGSAPTYAITQKFDYPRQRSLREEIARRQLDATQAGRQAWRADLSARVKQSFYETLRRESELAAAREDLSMMRQIHARARLRVDVGEAPRYELIKAETELLTAQKTRQAAQLRVEQARAALRQHVGGAMPADFALSGSLGDAVALPPLPRLREQLGSESAELAQRRMELERARLAVDYQRSLRLPEVSLRASTERQPDNTVTQVGLVLTIPLWDRRSGPVNEAVAQAAQARSTLEAREFELSQELETAYHQMEAAQAQVTALESGIVRQAESALAVAESAYRFGERGILDYIDAQRVLRSARGELIAAQYELQLAAIQIEKLLSTVPSTPASTGLQ</sequence>
<dbReference type="Gene3D" id="1.20.1600.10">
    <property type="entry name" value="Outer membrane efflux proteins (OEP)"/>
    <property type="match status" value="1"/>
</dbReference>
<evidence type="ECO:0000313" key="3">
    <source>
        <dbReference type="EMBL" id="AOZ09067.1"/>
    </source>
</evidence>
<feature type="signal peptide" evidence="2">
    <location>
        <begin position="1"/>
        <end position="22"/>
    </location>
</feature>
<dbReference type="RefSeq" id="WP_071039702.1">
    <property type="nucleotide sequence ID" value="NZ_CP017755.1"/>
</dbReference>
<dbReference type="Pfam" id="PF02321">
    <property type="entry name" value="OEP"/>
    <property type="match status" value="2"/>
</dbReference>
<evidence type="ECO:0000313" key="4">
    <source>
        <dbReference type="Proteomes" id="UP000177515"/>
    </source>
</evidence>
<evidence type="ECO:0000256" key="1">
    <source>
        <dbReference type="ARBA" id="ARBA00007613"/>
    </source>
</evidence>
<gene>
    <name evidence="3" type="ORF">BKK80_24840</name>
</gene>
<dbReference type="Proteomes" id="UP000177515">
    <property type="component" value="Chromosome 2"/>
</dbReference>
<protein>
    <recommendedName>
        <fullName evidence="5">TolC family protein</fullName>
    </recommendedName>
</protein>
<accession>A0ABM7D8F7</accession>
<dbReference type="InterPro" id="IPR003423">
    <property type="entry name" value="OMP_efflux"/>
</dbReference>
<feature type="chain" id="PRO_5045038760" description="TolC family protein" evidence="2">
    <location>
        <begin position="23"/>
        <end position="441"/>
    </location>
</feature>
<dbReference type="EMBL" id="CP017755">
    <property type="protein sequence ID" value="AOZ09067.1"/>
    <property type="molecule type" value="Genomic_DNA"/>
</dbReference>